<sequence length="270" mass="28985">MGFIKPQHSRKAGETTVRAIHGESDFNYLLNPASIRAVPLMEEQCMDLATAVSLFLKKLAVTPGWHEITMHEAIYQVQKFYRKDMPCFKDPDITREVICLGGALYPGQALIVDNVAYLDEEKAKLRCPNPIRTTCTVSGCNNGNNTSPEVEARDKRPLLPLPKPNSAWLIDLTPKDPMPKEACEKWNRAIQTGSTGVGTAVVGMAGGATLGAATAGGVTVVPSGSAGLALAFNLLHPASQVGALIGLGVVGTVCAWQYFTQEDDEDDESD</sequence>
<protein>
    <submittedName>
        <fullName evidence="1">Uncharacterized protein</fullName>
    </submittedName>
</protein>
<comment type="caution">
    <text evidence="1">The sequence shown here is derived from an EMBL/GenBank/DDBJ whole genome shotgun (WGS) entry which is preliminary data.</text>
</comment>
<name>A0ABR4LIV6_9EURO</name>
<dbReference type="RefSeq" id="XP_070883008.1">
    <property type="nucleotide sequence ID" value="XM_071033622.1"/>
</dbReference>
<reference evidence="1 2" key="1">
    <citation type="submission" date="2024-07" db="EMBL/GenBank/DDBJ databases">
        <title>Section-level genome sequencing and comparative genomics of Aspergillus sections Usti and Cavernicolus.</title>
        <authorList>
            <consortium name="Lawrence Berkeley National Laboratory"/>
            <person name="Nybo J.L."/>
            <person name="Vesth T.C."/>
            <person name="Theobald S."/>
            <person name="Frisvad J.C."/>
            <person name="Larsen T.O."/>
            <person name="Kjaerboelling I."/>
            <person name="Rothschild-Mancinelli K."/>
            <person name="Lyhne E.K."/>
            <person name="Kogle M.E."/>
            <person name="Barry K."/>
            <person name="Clum A."/>
            <person name="Na H."/>
            <person name="Ledsgaard L."/>
            <person name="Lin J."/>
            <person name="Lipzen A."/>
            <person name="Kuo A."/>
            <person name="Riley R."/>
            <person name="Mondo S."/>
            <person name="Labutti K."/>
            <person name="Haridas S."/>
            <person name="Pangalinan J."/>
            <person name="Salamov A.A."/>
            <person name="Simmons B.A."/>
            <person name="Magnuson J.K."/>
            <person name="Chen J."/>
            <person name="Drula E."/>
            <person name="Henrissat B."/>
            <person name="Wiebenga A."/>
            <person name="Lubbers R.J."/>
            <person name="Gomes A.C."/>
            <person name="Macurrencykelacurrency M.R."/>
            <person name="Stajich J."/>
            <person name="Grigoriev I.V."/>
            <person name="Mortensen U.H."/>
            <person name="De Vries R.P."/>
            <person name="Baker S.E."/>
            <person name="Andersen M.R."/>
        </authorList>
    </citation>
    <scope>NUCLEOTIDE SEQUENCE [LARGE SCALE GENOMIC DNA]</scope>
    <source>
        <strain evidence="1 2">CBS 449.75</strain>
    </source>
</reference>
<proteinExistence type="predicted"/>
<dbReference type="Proteomes" id="UP001610432">
    <property type="component" value="Unassembled WGS sequence"/>
</dbReference>
<evidence type="ECO:0000313" key="1">
    <source>
        <dbReference type="EMBL" id="KAL2864029.1"/>
    </source>
</evidence>
<dbReference type="GeneID" id="98148694"/>
<gene>
    <name evidence="1" type="ORF">BJX67DRAFT_384206</name>
</gene>
<keyword evidence="2" id="KW-1185">Reference proteome</keyword>
<accession>A0ABR4LIV6</accession>
<evidence type="ECO:0000313" key="2">
    <source>
        <dbReference type="Proteomes" id="UP001610432"/>
    </source>
</evidence>
<organism evidence="1 2">
    <name type="scientific">Aspergillus lucknowensis</name>
    <dbReference type="NCBI Taxonomy" id="176173"/>
    <lineage>
        <taxon>Eukaryota</taxon>
        <taxon>Fungi</taxon>
        <taxon>Dikarya</taxon>
        <taxon>Ascomycota</taxon>
        <taxon>Pezizomycotina</taxon>
        <taxon>Eurotiomycetes</taxon>
        <taxon>Eurotiomycetidae</taxon>
        <taxon>Eurotiales</taxon>
        <taxon>Aspergillaceae</taxon>
        <taxon>Aspergillus</taxon>
        <taxon>Aspergillus subgen. Nidulantes</taxon>
    </lineage>
</organism>
<dbReference type="EMBL" id="JBFXLQ010000045">
    <property type="protein sequence ID" value="KAL2864029.1"/>
    <property type="molecule type" value="Genomic_DNA"/>
</dbReference>